<dbReference type="InterPro" id="IPR058407">
    <property type="entry name" value="DUF8094"/>
</dbReference>
<feature type="chain" id="PRO_5047549120" evidence="3">
    <location>
        <begin position="25"/>
        <end position="607"/>
    </location>
</feature>
<accession>A0ABY8C2A7</accession>
<protein>
    <submittedName>
        <fullName evidence="5">Glycosyl transferase</fullName>
    </submittedName>
</protein>
<feature type="transmembrane region" description="Helical" evidence="2">
    <location>
        <begin position="177"/>
        <end position="198"/>
    </location>
</feature>
<evidence type="ECO:0000313" key="5">
    <source>
        <dbReference type="EMBL" id="WEG10589.1"/>
    </source>
</evidence>
<feature type="signal peptide" evidence="3">
    <location>
        <begin position="1"/>
        <end position="24"/>
    </location>
</feature>
<keyword evidence="6" id="KW-1185">Reference proteome</keyword>
<evidence type="ECO:0000256" key="1">
    <source>
        <dbReference type="SAM" id="MobiDB-lite"/>
    </source>
</evidence>
<sequence>MRFVWAVAAFVLAAVMIASGVAQRTIFQGPKTETSAINVSDTASYTLIDGAVLDRLPGSQTLRAAADGTVFAAYGPTADLKAWLSDTEYNAVTLAGDKSVKTAVVPPVADENGDVPKAAHRDPAGADLWLDEFQQDDILIEHLQLPDTMSVLVATNGTDPAPADVSVTWAVHRSTPWAGPLIVGGGILMLVGVFLYILGIRKMRRSRGPRRKALPPLPETEPIDLSIEAEDKGVISAGEPAKAPTRRRRAFIALPVVVISSLAFTGCTADAWPQLGGSPSPTPTATVVDADDAQAPAVTETQADRILNRISTAVSKADEKKDAKLAATRLTGAPLAERKTNYTLRKKISDQAALDALPASGLKVVLPQAYNGWPRTVLLVADEKSGKDDAVDSTMMMITQADPWSAYKVAYSGHLEADALPDVAPAYLGAAAVQPDSSFLVMPPNQIAAAYADVIDNGDKSKYAAQFATDDDPFLKGVTESRKKQLAEFEKTAKDKDSGKKTGKMSFSSEAGAEDPLALATLESGAIVAVNVDEVETVTPTSKDSVIKLTQNDTVKALTGVKESQSGFNTTYSDQLFFYVPGVGSTDAQIRLLGYSSNILGAKVISK</sequence>
<evidence type="ECO:0000256" key="3">
    <source>
        <dbReference type="SAM" id="SignalP"/>
    </source>
</evidence>
<keyword evidence="2" id="KW-1133">Transmembrane helix</keyword>
<feature type="compositionally biased region" description="Basic and acidic residues" evidence="1">
    <location>
        <begin position="489"/>
        <end position="500"/>
    </location>
</feature>
<dbReference type="EMBL" id="CP119108">
    <property type="protein sequence ID" value="WEG10589.1"/>
    <property type="molecule type" value="Genomic_DNA"/>
</dbReference>
<feature type="domain" description="DUF8094" evidence="4">
    <location>
        <begin position="295"/>
        <end position="603"/>
    </location>
</feature>
<evidence type="ECO:0000313" key="6">
    <source>
        <dbReference type="Proteomes" id="UP001214553"/>
    </source>
</evidence>
<feature type="transmembrane region" description="Helical" evidence="2">
    <location>
        <begin position="250"/>
        <end position="272"/>
    </location>
</feature>
<dbReference type="GO" id="GO:0016740">
    <property type="term" value="F:transferase activity"/>
    <property type="evidence" value="ECO:0007669"/>
    <property type="project" value="UniProtKB-KW"/>
</dbReference>
<keyword evidence="2" id="KW-0812">Transmembrane</keyword>
<dbReference type="Pfam" id="PF26366">
    <property type="entry name" value="DUF8094"/>
    <property type="match status" value="1"/>
</dbReference>
<dbReference type="Proteomes" id="UP001214553">
    <property type="component" value="Chromosome"/>
</dbReference>
<proteinExistence type="predicted"/>
<evidence type="ECO:0000259" key="4">
    <source>
        <dbReference type="Pfam" id="PF26366"/>
    </source>
</evidence>
<reference evidence="5 6" key="1">
    <citation type="submission" date="2023-03" db="EMBL/GenBank/DDBJ databases">
        <title>Genome sequence of Microbacterium sp. KACC 23027.</title>
        <authorList>
            <person name="Kim S."/>
            <person name="Heo J."/>
            <person name="Kwon S.-W."/>
        </authorList>
    </citation>
    <scope>NUCLEOTIDE SEQUENCE [LARGE SCALE GENOMIC DNA]</scope>
    <source>
        <strain evidence="5 6">KACC 23027</strain>
    </source>
</reference>
<evidence type="ECO:0000256" key="2">
    <source>
        <dbReference type="SAM" id="Phobius"/>
    </source>
</evidence>
<dbReference type="RefSeq" id="WP_275279975.1">
    <property type="nucleotide sequence ID" value="NZ_CP119108.1"/>
</dbReference>
<keyword evidence="5" id="KW-0808">Transferase</keyword>
<name>A0ABY8C2A7_9MICO</name>
<feature type="region of interest" description="Disordered" evidence="1">
    <location>
        <begin position="489"/>
        <end position="509"/>
    </location>
</feature>
<gene>
    <name evidence="5" type="ORF">PU630_08650</name>
</gene>
<keyword evidence="2" id="KW-0472">Membrane</keyword>
<keyword evidence="3" id="KW-0732">Signal</keyword>
<organism evidence="5 6">
    <name type="scientific">Microbacterium horticulturae</name>
    <dbReference type="NCBI Taxonomy" id="3028316"/>
    <lineage>
        <taxon>Bacteria</taxon>
        <taxon>Bacillati</taxon>
        <taxon>Actinomycetota</taxon>
        <taxon>Actinomycetes</taxon>
        <taxon>Micrococcales</taxon>
        <taxon>Microbacteriaceae</taxon>
        <taxon>Microbacterium</taxon>
    </lineage>
</organism>